<evidence type="ECO:0000313" key="2">
    <source>
        <dbReference type="Proteomes" id="UP000039046"/>
    </source>
</evidence>
<dbReference type="Pfam" id="PF12311">
    <property type="entry name" value="DUF3632"/>
    <property type="match status" value="1"/>
</dbReference>
<dbReference type="InterPro" id="IPR022085">
    <property type="entry name" value="OpdG"/>
</dbReference>
<dbReference type="Proteomes" id="UP000039046">
    <property type="component" value="Unassembled WGS sequence"/>
</dbReference>
<dbReference type="PANTHER" id="PTHR38797:SF7">
    <property type="entry name" value="TRANSCRIPTION FACTOR DOMAIN-CONTAINING PROTEIN"/>
    <property type="match status" value="1"/>
</dbReference>
<accession>A0A0A1T797</accession>
<protein>
    <submittedName>
        <fullName evidence="1">Uncharacterized protein</fullName>
    </submittedName>
</protein>
<sequence length="271" mass="30725">MTLDAAERTTQDIKSVIEGVARGELNELRGVGFYNRTWITTERFCRIGDGVDSLEFYIHSLWHIYYQLALHTSSDSLEHSRIVLDIARIQGIGELVRPVSGPYGHDVARTRDGTLWVDLPFFVADMSKFWTTNYAALPGTQRLNFASFLAKTASVRVAKDKLCQIALMLFRNTFEEERDIGTKDDPDKNGPEHENMPLTVTQLLPAVAEWIREAGHVLLEIADSEWNACSSEFSAGGRAFKESPFYQRAAPGFSPMRWMFWIKKLRISLTG</sequence>
<dbReference type="AlphaFoldDB" id="A0A0A1T797"/>
<dbReference type="OrthoDB" id="5403091at2759"/>
<organism evidence="1 2">
    <name type="scientific">[Torrubiella] hemipterigena</name>
    <dbReference type="NCBI Taxonomy" id="1531966"/>
    <lineage>
        <taxon>Eukaryota</taxon>
        <taxon>Fungi</taxon>
        <taxon>Dikarya</taxon>
        <taxon>Ascomycota</taxon>
        <taxon>Pezizomycotina</taxon>
        <taxon>Sordariomycetes</taxon>
        <taxon>Hypocreomycetidae</taxon>
        <taxon>Hypocreales</taxon>
        <taxon>Clavicipitaceae</taxon>
        <taxon>Clavicipitaceae incertae sedis</taxon>
        <taxon>'Torrubiella' clade</taxon>
    </lineage>
</organism>
<gene>
    <name evidence="1" type="ORF">VHEMI01347</name>
</gene>
<name>A0A0A1T797_9HYPO</name>
<evidence type="ECO:0000313" key="1">
    <source>
        <dbReference type="EMBL" id="CEJ81204.1"/>
    </source>
</evidence>
<dbReference type="EMBL" id="CDHN01000001">
    <property type="protein sequence ID" value="CEJ81204.1"/>
    <property type="molecule type" value="Genomic_DNA"/>
</dbReference>
<reference evidence="1 2" key="1">
    <citation type="journal article" date="2015" name="Genome Announc.">
        <title>Draft Genome Sequence and Gene Annotation of the Entomopathogenic Fungus Verticillium hemipterigenum.</title>
        <authorList>
            <person name="Horn F."/>
            <person name="Habel A."/>
            <person name="Scharf D.H."/>
            <person name="Dworschak J."/>
            <person name="Brakhage A.A."/>
            <person name="Guthke R."/>
            <person name="Hertweck C."/>
            <person name="Linde J."/>
        </authorList>
    </citation>
    <scope>NUCLEOTIDE SEQUENCE [LARGE SCALE GENOMIC DNA]</scope>
</reference>
<proteinExistence type="predicted"/>
<dbReference type="InterPro" id="IPR053204">
    <property type="entry name" value="Oxopyrrolidines_Biosynth-assoc"/>
</dbReference>
<dbReference type="PANTHER" id="PTHR38797">
    <property type="entry name" value="NUCLEAR PORE COMPLEX PROTEIN NUP85-RELATED"/>
    <property type="match status" value="1"/>
</dbReference>
<keyword evidence="2" id="KW-1185">Reference proteome</keyword>
<dbReference type="HOGENOM" id="CLU_1027394_0_0_1"/>